<dbReference type="OrthoDB" id="8200at2157"/>
<dbReference type="GO" id="GO:0006285">
    <property type="term" value="P:base-excision repair, AP site formation"/>
    <property type="evidence" value="ECO:0007669"/>
    <property type="project" value="TreeGrafter"/>
</dbReference>
<dbReference type="eggNOG" id="arCOG00464">
    <property type="taxonomic scope" value="Archaea"/>
</dbReference>
<accession>C7NQM0</accession>
<keyword evidence="2" id="KW-0227">DNA damage</keyword>
<dbReference type="InterPro" id="IPR051912">
    <property type="entry name" value="Alkylbase_DNA_Glycosylase/TA"/>
</dbReference>
<evidence type="ECO:0000256" key="3">
    <source>
        <dbReference type="ARBA" id="ARBA00023204"/>
    </source>
</evidence>
<dbReference type="Pfam" id="PF00730">
    <property type="entry name" value="HhH-GPD"/>
    <property type="match status" value="1"/>
</dbReference>
<evidence type="ECO:0000256" key="1">
    <source>
        <dbReference type="ARBA" id="ARBA00010817"/>
    </source>
</evidence>
<dbReference type="GO" id="GO:0008725">
    <property type="term" value="F:DNA-3-methyladenine glycosylase activity"/>
    <property type="evidence" value="ECO:0007669"/>
    <property type="project" value="TreeGrafter"/>
</dbReference>
<sequence length="190" mass="21450">MGEPHNVLRDDPAMAPLVAEHGELSVEPAEDPFERLVTSIVRQQLSMASADAIEERLFEHFDVTPTALRDVPVEQLRDVGVSGRKGQTIRNVASAWQAHDYTQAAFDGRSDEAVIDELTDISGIGPWTAKMFLMFALGREDVFPVEDLGIRKGMQTIFEDDMERQAMVARAERWQPYRSIASMYLWRVVD</sequence>
<dbReference type="GO" id="GO:0006307">
    <property type="term" value="P:DNA alkylation repair"/>
    <property type="evidence" value="ECO:0007669"/>
    <property type="project" value="TreeGrafter"/>
</dbReference>
<dbReference type="KEGG" id="hut:Huta_0291"/>
<dbReference type="CDD" id="cd00056">
    <property type="entry name" value="ENDO3c"/>
    <property type="match status" value="1"/>
</dbReference>
<evidence type="ECO:0000256" key="2">
    <source>
        <dbReference type="ARBA" id="ARBA00022763"/>
    </source>
</evidence>
<dbReference type="STRING" id="519442.Huta_0291"/>
<organism evidence="5 6">
    <name type="scientific">Halorhabdus utahensis (strain DSM 12940 / JCM 11049 / AX-2)</name>
    <dbReference type="NCBI Taxonomy" id="519442"/>
    <lineage>
        <taxon>Archaea</taxon>
        <taxon>Methanobacteriati</taxon>
        <taxon>Methanobacteriota</taxon>
        <taxon>Stenosarchaea group</taxon>
        <taxon>Halobacteria</taxon>
        <taxon>Halobacteriales</taxon>
        <taxon>Haloarculaceae</taxon>
        <taxon>Halorhabdus</taxon>
    </lineage>
</organism>
<dbReference type="InterPro" id="IPR003265">
    <property type="entry name" value="HhH-GPD_domain"/>
</dbReference>
<dbReference type="HOGENOM" id="CLU_000445_72_5_2"/>
<dbReference type="Gene3D" id="1.10.340.30">
    <property type="entry name" value="Hypothetical protein, domain 2"/>
    <property type="match status" value="1"/>
</dbReference>
<feature type="domain" description="HhH-GPD" evidence="4">
    <location>
        <begin position="41"/>
        <end position="190"/>
    </location>
</feature>
<dbReference type="PROSITE" id="PS00516">
    <property type="entry name" value="ALKYLBASE_DNA_GLYCOS"/>
    <property type="match status" value="1"/>
</dbReference>
<dbReference type="SMART" id="SM00478">
    <property type="entry name" value="ENDO3c"/>
    <property type="match status" value="1"/>
</dbReference>
<dbReference type="GO" id="GO:0043916">
    <property type="term" value="F:DNA-7-methylguanine glycosylase activity"/>
    <property type="evidence" value="ECO:0007669"/>
    <property type="project" value="TreeGrafter"/>
</dbReference>
<evidence type="ECO:0000313" key="5">
    <source>
        <dbReference type="EMBL" id="ACV10479.1"/>
    </source>
</evidence>
<comment type="similarity">
    <text evidence="1">Belongs to the alkylbase DNA glycosidase AlkA family.</text>
</comment>
<keyword evidence="3" id="KW-0234">DNA repair</keyword>
<dbReference type="FunFam" id="1.10.340.30:FF:000004">
    <property type="entry name" value="DNA-3-methyladenine glycosylase II"/>
    <property type="match status" value="1"/>
</dbReference>
<dbReference type="AlphaFoldDB" id="C7NQM0"/>
<dbReference type="InterPro" id="IPR011257">
    <property type="entry name" value="DNA_glycosylase"/>
</dbReference>
<name>C7NQM0_HALUD</name>
<reference evidence="5 6" key="1">
    <citation type="journal article" date="2009" name="Stand. Genomic Sci.">
        <title>Complete genome sequence of Halorhabdus utahensis type strain (AX-2).</title>
        <authorList>
            <person name="Anderson I."/>
            <person name="Tindall B.J."/>
            <person name="Pomrenke H."/>
            <person name="Goker M."/>
            <person name="Lapidus A."/>
            <person name="Nolan M."/>
            <person name="Copeland A."/>
            <person name="Glavina Del Rio T."/>
            <person name="Chen F."/>
            <person name="Tice H."/>
            <person name="Cheng J.F."/>
            <person name="Lucas S."/>
            <person name="Chertkov O."/>
            <person name="Bruce D."/>
            <person name="Brettin T."/>
            <person name="Detter J.C."/>
            <person name="Han C."/>
            <person name="Goodwin L."/>
            <person name="Land M."/>
            <person name="Hauser L."/>
            <person name="Chang Y.J."/>
            <person name="Jeffries C.D."/>
            <person name="Pitluck S."/>
            <person name="Pati A."/>
            <person name="Mavromatis K."/>
            <person name="Ivanova N."/>
            <person name="Ovchinnikova G."/>
            <person name="Chen A."/>
            <person name="Palaniappan K."/>
            <person name="Chain P."/>
            <person name="Rohde M."/>
            <person name="Bristow J."/>
            <person name="Eisen J.A."/>
            <person name="Markowitz V."/>
            <person name="Hugenholtz P."/>
            <person name="Kyrpides N.C."/>
            <person name="Klenk H.P."/>
        </authorList>
    </citation>
    <scope>NUCLEOTIDE SEQUENCE [LARGE SCALE GENOMIC DNA]</scope>
    <source>
        <strain evidence="6">DSM 12940 / JCM 11049 / AX-2</strain>
    </source>
</reference>
<dbReference type="SUPFAM" id="SSF48150">
    <property type="entry name" value="DNA-glycosylase"/>
    <property type="match status" value="1"/>
</dbReference>
<dbReference type="GO" id="GO:0032993">
    <property type="term" value="C:protein-DNA complex"/>
    <property type="evidence" value="ECO:0007669"/>
    <property type="project" value="TreeGrafter"/>
</dbReference>
<dbReference type="InterPro" id="IPR000035">
    <property type="entry name" value="Alkylbase_DNA_glycsylse_CS"/>
</dbReference>
<dbReference type="PANTHER" id="PTHR43003">
    <property type="entry name" value="DNA-3-METHYLADENINE GLYCOSYLASE"/>
    <property type="match status" value="1"/>
</dbReference>
<dbReference type="GeneID" id="8382555"/>
<dbReference type="RefSeq" id="WP_012795356.1">
    <property type="nucleotide sequence ID" value="NC_013158.1"/>
</dbReference>
<evidence type="ECO:0000313" key="6">
    <source>
        <dbReference type="Proteomes" id="UP000002071"/>
    </source>
</evidence>
<protein>
    <submittedName>
        <fullName evidence="5">HhH-GPD family protein</fullName>
    </submittedName>
</protein>
<dbReference type="PANTHER" id="PTHR43003:SF5">
    <property type="entry name" value="DNA-3-METHYLADENINE GLYCOSYLASE"/>
    <property type="match status" value="1"/>
</dbReference>
<gene>
    <name evidence="5" type="ordered locus">Huta_0291</name>
</gene>
<dbReference type="Gene3D" id="1.10.1670.40">
    <property type="match status" value="1"/>
</dbReference>
<evidence type="ECO:0000259" key="4">
    <source>
        <dbReference type="SMART" id="SM00478"/>
    </source>
</evidence>
<dbReference type="GO" id="GO:0032131">
    <property type="term" value="F:alkylated DNA binding"/>
    <property type="evidence" value="ECO:0007669"/>
    <property type="project" value="TreeGrafter"/>
</dbReference>
<dbReference type="EMBL" id="CP001687">
    <property type="protein sequence ID" value="ACV10479.1"/>
    <property type="molecule type" value="Genomic_DNA"/>
</dbReference>
<keyword evidence="6" id="KW-1185">Reference proteome</keyword>
<proteinExistence type="inferred from homology"/>
<dbReference type="Proteomes" id="UP000002071">
    <property type="component" value="Chromosome"/>
</dbReference>